<evidence type="ECO:0000313" key="3">
    <source>
        <dbReference type="Proteomes" id="UP000282211"/>
    </source>
</evidence>
<keyword evidence="3" id="KW-1185">Reference proteome</keyword>
<feature type="region of interest" description="Disordered" evidence="1">
    <location>
        <begin position="46"/>
        <end position="152"/>
    </location>
</feature>
<dbReference type="InterPro" id="IPR012644">
    <property type="entry name" value="CHP02300_FYDLN_acid"/>
</dbReference>
<dbReference type="RefSeq" id="WP_121102527.1">
    <property type="nucleotide sequence ID" value="NZ_RBII01000002.1"/>
</dbReference>
<dbReference type="AlphaFoldDB" id="A0A420WF81"/>
<comment type="caution">
    <text evidence="2">The sequence shown here is derived from an EMBL/GenBank/DDBJ whole genome shotgun (WGS) entry which is preliminary data.</text>
</comment>
<evidence type="ECO:0000313" key="2">
    <source>
        <dbReference type="EMBL" id="RKQ69637.1"/>
    </source>
</evidence>
<gene>
    <name evidence="2" type="ORF">DES40_2440</name>
</gene>
<feature type="compositionally biased region" description="Acidic residues" evidence="1">
    <location>
        <begin position="106"/>
        <end position="152"/>
    </location>
</feature>
<dbReference type="InParanoid" id="A0A420WF81"/>
<dbReference type="EMBL" id="RBII01000002">
    <property type="protein sequence ID" value="RKQ69637.1"/>
    <property type="molecule type" value="Genomic_DNA"/>
</dbReference>
<accession>A0A420WF81</accession>
<proteinExistence type="predicted"/>
<organism evidence="2 3">
    <name type="scientific">Litorimonas taeanensis</name>
    <dbReference type="NCBI Taxonomy" id="568099"/>
    <lineage>
        <taxon>Bacteria</taxon>
        <taxon>Pseudomonadati</taxon>
        <taxon>Pseudomonadota</taxon>
        <taxon>Alphaproteobacteria</taxon>
        <taxon>Maricaulales</taxon>
        <taxon>Robiginitomaculaceae</taxon>
    </lineage>
</organism>
<sequence length="152" mass="16688">MAKKVDLGTKRVCPECEAKFYDLGKDPALCPMCGTETAWDQFNVVPILPSSQLPPEPKDDDDDDEDEDAKAEIDEDDIDEEEEAAKELELDGDDVQVIGGAKGGDDEQPGYDGYSEDEDEDEDAALVADDDDNEMPPPDDADDLDDDEEIEI</sequence>
<evidence type="ECO:0000256" key="1">
    <source>
        <dbReference type="SAM" id="MobiDB-lite"/>
    </source>
</evidence>
<feature type="compositionally biased region" description="Acidic residues" evidence="1">
    <location>
        <begin position="58"/>
        <end position="94"/>
    </location>
</feature>
<dbReference type="Pfam" id="PF09538">
    <property type="entry name" value="FYDLN_acid"/>
    <property type="match status" value="1"/>
</dbReference>
<dbReference type="Proteomes" id="UP000282211">
    <property type="component" value="Unassembled WGS sequence"/>
</dbReference>
<protein>
    <submittedName>
        <fullName evidence="2">Uncharacterized protein FYDLN</fullName>
    </submittedName>
</protein>
<name>A0A420WF81_9PROT</name>
<reference evidence="2 3" key="1">
    <citation type="submission" date="2018-10" db="EMBL/GenBank/DDBJ databases">
        <title>Genomic Encyclopedia of Type Strains, Phase IV (KMG-IV): sequencing the most valuable type-strain genomes for metagenomic binning, comparative biology and taxonomic classification.</title>
        <authorList>
            <person name="Goeker M."/>
        </authorList>
    </citation>
    <scope>NUCLEOTIDE SEQUENCE [LARGE SCALE GENOMIC DNA]</scope>
    <source>
        <strain evidence="2 3">DSM 22008</strain>
    </source>
</reference>
<dbReference type="OrthoDB" id="9815689at2"/>